<keyword evidence="9" id="KW-1185">Reference proteome</keyword>
<feature type="non-terminal residue" evidence="8">
    <location>
        <position position="224"/>
    </location>
</feature>
<dbReference type="EMBL" id="VWPQ01015187">
    <property type="protein sequence ID" value="NXY51476.1"/>
    <property type="molecule type" value="Genomic_DNA"/>
</dbReference>
<dbReference type="InterPro" id="IPR009003">
    <property type="entry name" value="Peptidase_S1_PA"/>
</dbReference>
<feature type="non-terminal residue" evidence="8">
    <location>
        <position position="1"/>
    </location>
</feature>
<evidence type="ECO:0000256" key="6">
    <source>
        <dbReference type="RuleBase" id="RU363034"/>
    </source>
</evidence>
<evidence type="ECO:0000313" key="8">
    <source>
        <dbReference type="EMBL" id="NXY51476.1"/>
    </source>
</evidence>
<reference evidence="8 9" key="1">
    <citation type="submission" date="2019-09" db="EMBL/GenBank/DDBJ databases">
        <title>Bird 10,000 Genomes (B10K) Project - Family phase.</title>
        <authorList>
            <person name="Zhang G."/>
        </authorList>
    </citation>
    <scope>NUCLEOTIDE SEQUENCE [LARGE SCALE GENOMIC DNA]</scope>
    <source>
        <strain evidence="8">B10K-CU-031-02</strain>
        <tissue evidence="8">Muscle</tissue>
    </source>
</reference>
<keyword evidence="3 6" id="KW-0720">Serine protease</keyword>
<proteinExistence type="inferred from homology"/>
<comment type="caution">
    <text evidence="8">The sequence shown here is derived from an EMBL/GenBank/DDBJ whole genome shotgun (WGS) entry which is preliminary data.</text>
</comment>
<dbReference type="Proteomes" id="UP000519239">
    <property type="component" value="Unassembled WGS sequence"/>
</dbReference>
<dbReference type="SUPFAM" id="SSF50494">
    <property type="entry name" value="Trypsin-like serine proteases"/>
    <property type="match status" value="1"/>
</dbReference>
<evidence type="ECO:0000259" key="7">
    <source>
        <dbReference type="PROSITE" id="PS50240"/>
    </source>
</evidence>
<dbReference type="OrthoDB" id="5565075at2759"/>
<dbReference type="PROSITE" id="PS50240">
    <property type="entry name" value="TRYPSIN_DOM"/>
    <property type="match status" value="1"/>
</dbReference>
<dbReference type="InterPro" id="IPR018114">
    <property type="entry name" value="TRYPSIN_HIS"/>
</dbReference>
<dbReference type="GO" id="GO:0004252">
    <property type="term" value="F:serine-type endopeptidase activity"/>
    <property type="evidence" value="ECO:0007669"/>
    <property type="project" value="InterPro"/>
</dbReference>
<feature type="domain" description="Peptidase S1" evidence="7">
    <location>
        <begin position="3"/>
        <end position="223"/>
    </location>
</feature>
<dbReference type="Pfam" id="PF00089">
    <property type="entry name" value="Trypsin"/>
    <property type="match status" value="1"/>
</dbReference>
<dbReference type="GO" id="GO:0006508">
    <property type="term" value="P:proteolysis"/>
    <property type="evidence" value="ECO:0007669"/>
    <property type="project" value="UniProtKB-KW"/>
</dbReference>
<dbReference type="InterPro" id="IPR043504">
    <property type="entry name" value="Peptidase_S1_PA_chymotrypsin"/>
</dbReference>
<evidence type="ECO:0000256" key="2">
    <source>
        <dbReference type="ARBA" id="ARBA00022801"/>
    </source>
</evidence>
<evidence type="ECO:0000256" key="5">
    <source>
        <dbReference type="ARBA" id="ARBA00024195"/>
    </source>
</evidence>
<dbReference type="PRINTS" id="PR00722">
    <property type="entry name" value="CHYMOTRYPSIN"/>
</dbReference>
<dbReference type="FunFam" id="2.40.10.10:FF:000002">
    <property type="entry name" value="Transmembrane protease serine"/>
    <property type="match status" value="1"/>
</dbReference>
<keyword evidence="2 6" id="KW-0378">Hydrolase</keyword>
<comment type="similarity">
    <text evidence="5">Belongs to the peptidase S1 family. CLIP subfamily.</text>
</comment>
<name>A0A7L4KFA2_9AVES</name>
<dbReference type="PANTHER" id="PTHR24271:SF90">
    <property type="entry name" value="PEPTIDASE S1 DOMAIN-CONTAINING PROTEIN"/>
    <property type="match status" value="1"/>
</dbReference>
<dbReference type="SMART" id="SM00020">
    <property type="entry name" value="Tryp_SPc"/>
    <property type="match status" value="1"/>
</dbReference>
<dbReference type="Gene3D" id="2.40.10.10">
    <property type="entry name" value="Trypsin-like serine proteases"/>
    <property type="match status" value="2"/>
</dbReference>
<evidence type="ECO:0000256" key="1">
    <source>
        <dbReference type="ARBA" id="ARBA00022670"/>
    </source>
</evidence>
<evidence type="ECO:0000256" key="3">
    <source>
        <dbReference type="ARBA" id="ARBA00022825"/>
    </source>
</evidence>
<gene>
    <name evidence="8" type="primary">Grz1</name>
    <name evidence="8" type="ORF">CEUAER_R10489</name>
</gene>
<protein>
    <submittedName>
        <fullName evidence="8">GRZ1 protein</fullName>
    </submittedName>
</protein>
<dbReference type="CDD" id="cd00190">
    <property type="entry name" value="Tryp_SPc"/>
    <property type="match status" value="1"/>
</dbReference>
<organism evidence="8 9">
    <name type="scientific">Ceuthmochares aereus</name>
    <dbReference type="NCBI Taxonomy" id="1961834"/>
    <lineage>
        <taxon>Eukaryota</taxon>
        <taxon>Metazoa</taxon>
        <taxon>Chordata</taxon>
        <taxon>Craniata</taxon>
        <taxon>Vertebrata</taxon>
        <taxon>Euteleostomi</taxon>
        <taxon>Archelosauria</taxon>
        <taxon>Archosauria</taxon>
        <taxon>Dinosauria</taxon>
        <taxon>Saurischia</taxon>
        <taxon>Theropoda</taxon>
        <taxon>Coelurosauria</taxon>
        <taxon>Aves</taxon>
        <taxon>Neognathae</taxon>
        <taxon>Neoaves</taxon>
        <taxon>Otidimorphae</taxon>
        <taxon>Cuculiformes</taxon>
        <taxon>Cuculidae</taxon>
        <taxon>Ceuthmochares</taxon>
    </lineage>
</organism>
<dbReference type="PANTHER" id="PTHR24271">
    <property type="entry name" value="KALLIKREIN-RELATED"/>
    <property type="match status" value="1"/>
</dbReference>
<evidence type="ECO:0000256" key="4">
    <source>
        <dbReference type="ARBA" id="ARBA00023157"/>
    </source>
</evidence>
<keyword evidence="1 6" id="KW-0645">Protease</keyword>
<evidence type="ECO:0000313" key="9">
    <source>
        <dbReference type="Proteomes" id="UP000519239"/>
    </source>
</evidence>
<accession>A0A7L4KFA2</accession>
<dbReference type="InterPro" id="IPR033116">
    <property type="entry name" value="TRYPSIN_SER"/>
</dbReference>
<dbReference type="AlphaFoldDB" id="A0A7L4KFA2"/>
<dbReference type="PROSITE" id="PS00135">
    <property type="entry name" value="TRYPSIN_SER"/>
    <property type="match status" value="1"/>
</dbReference>
<keyword evidence="4" id="KW-1015">Disulfide bond</keyword>
<sequence>SRIVGGHEAQPHSHPYMAFLKVDDVFCGGFLVAPDWVMTAAHCMGNITVLLGAHNIKEAETTQQIRGVLDYYPHPEYDPRTVSNDIMLLKARWPGGSGRAATLNDYVKTIPLPKTSSDLPAGTMCVVAGWGLIDEDQFPDKLFETEVSIYNRRKCTRFYPVLNNGMICAGSFHELRDSSQGDSGGPLVCNKVAHGIVSFGYDNPPGVYARVANYLRWIRETMKQ</sequence>
<dbReference type="PROSITE" id="PS00134">
    <property type="entry name" value="TRYPSIN_HIS"/>
    <property type="match status" value="1"/>
</dbReference>
<dbReference type="InterPro" id="IPR001254">
    <property type="entry name" value="Trypsin_dom"/>
</dbReference>
<dbReference type="FunFam" id="2.40.10.10:FF:000372">
    <property type="entry name" value="Myeloblastin"/>
    <property type="match status" value="1"/>
</dbReference>
<dbReference type="InterPro" id="IPR001314">
    <property type="entry name" value="Peptidase_S1A"/>
</dbReference>